<dbReference type="PANTHER" id="PTHR30053:SF12">
    <property type="entry name" value="ELONGATION FACTOR P (EF-P) FAMILY PROTEIN"/>
    <property type="match status" value="1"/>
</dbReference>
<dbReference type="Pfam" id="PF01132">
    <property type="entry name" value="EFP"/>
    <property type="match status" value="1"/>
</dbReference>
<dbReference type="SUPFAM" id="SSF50104">
    <property type="entry name" value="Translation proteins SH3-like domain"/>
    <property type="match status" value="1"/>
</dbReference>
<evidence type="ECO:0000259" key="10">
    <source>
        <dbReference type="SMART" id="SM00841"/>
    </source>
</evidence>
<feature type="domain" description="Translation elongation factor P/YeiP central" evidence="11">
    <location>
        <begin position="67"/>
        <end position="121"/>
    </location>
</feature>
<protein>
    <recommendedName>
        <fullName evidence="7 8">Elongation factor P</fullName>
        <shortName evidence="7">EF-P</shortName>
    </recommendedName>
</protein>
<dbReference type="NCBIfam" id="NF001810">
    <property type="entry name" value="PRK00529.1"/>
    <property type="match status" value="1"/>
</dbReference>
<dbReference type="FunFam" id="2.30.30.30:FF:000003">
    <property type="entry name" value="Elongation factor P"/>
    <property type="match status" value="1"/>
</dbReference>
<dbReference type="Proteomes" id="UP000807825">
    <property type="component" value="Unassembled WGS sequence"/>
</dbReference>
<evidence type="ECO:0000256" key="3">
    <source>
        <dbReference type="ARBA" id="ARBA00009479"/>
    </source>
</evidence>
<evidence type="ECO:0000256" key="2">
    <source>
        <dbReference type="ARBA" id="ARBA00004815"/>
    </source>
</evidence>
<dbReference type="InterPro" id="IPR012340">
    <property type="entry name" value="NA-bd_OB-fold"/>
</dbReference>
<dbReference type="InterPro" id="IPR001059">
    <property type="entry name" value="Transl_elong_P/YeiP_cen"/>
</dbReference>
<dbReference type="GO" id="GO:0003746">
    <property type="term" value="F:translation elongation factor activity"/>
    <property type="evidence" value="ECO:0007669"/>
    <property type="project" value="UniProtKB-UniRule"/>
</dbReference>
<keyword evidence="4 7" id="KW-0963">Cytoplasm</keyword>
<dbReference type="PIRSF" id="PIRSF005901">
    <property type="entry name" value="EF-P"/>
    <property type="match status" value="1"/>
</dbReference>
<dbReference type="PROSITE" id="PS01275">
    <property type="entry name" value="EFP"/>
    <property type="match status" value="1"/>
</dbReference>
<proteinExistence type="inferred from homology"/>
<dbReference type="AlphaFoldDB" id="A0A9D6UXN2"/>
<evidence type="ECO:0000256" key="4">
    <source>
        <dbReference type="ARBA" id="ARBA00022490"/>
    </source>
</evidence>
<sequence>MYSTPDFRKGLKIELNGEPFTIVDFLHVKPGKGGAFVRTTLKSLITGNVIDRTFRSGEKIDKPNLEEKQMQYLYESDGEFHFMDNETYEQSFLTEAQLGDARNYLQENVTVGMLFHNDKPIGVEVPIFVELRVASTEPGIKGDTAAGATKPATLETGMNVQVPLFVNEGDMLKIDTRTGKYIERVK</sequence>
<dbReference type="Gene3D" id="2.30.30.30">
    <property type="match status" value="1"/>
</dbReference>
<accession>A0A9D6UXN2</accession>
<dbReference type="PANTHER" id="PTHR30053">
    <property type="entry name" value="ELONGATION FACTOR P"/>
    <property type="match status" value="1"/>
</dbReference>
<gene>
    <name evidence="7 12" type="primary">efp</name>
    <name evidence="12" type="ORF">HY912_02370</name>
</gene>
<comment type="similarity">
    <text evidence="3 7 9">Belongs to the elongation factor P family.</text>
</comment>
<evidence type="ECO:0000256" key="5">
    <source>
        <dbReference type="ARBA" id="ARBA00022768"/>
    </source>
</evidence>
<dbReference type="FunFam" id="2.40.50.140:FF:000009">
    <property type="entry name" value="Elongation factor P"/>
    <property type="match status" value="1"/>
</dbReference>
<keyword evidence="5 7" id="KW-0251">Elongation factor</keyword>
<evidence type="ECO:0000256" key="9">
    <source>
        <dbReference type="RuleBase" id="RU004389"/>
    </source>
</evidence>
<dbReference type="InterPro" id="IPR015365">
    <property type="entry name" value="Elong-fact-P_C"/>
</dbReference>
<dbReference type="InterPro" id="IPR013185">
    <property type="entry name" value="Transl_elong_KOW-like"/>
</dbReference>
<evidence type="ECO:0000313" key="12">
    <source>
        <dbReference type="EMBL" id="MBI5248315.1"/>
    </source>
</evidence>
<comment type="caution">
    <text evidence="12">The sequence shown here is derived from an EMBL/GenBank/DDBJ whole genome shotgun (WGS) entry which is preliminary data.</text>
</comment>
<evidence type="ECO:0000256" key="1">
    <source>
        <dbReference type="ARBA" id="ARBA00004496"/>
    </source>
</evidence>
<dbReference type="SMART" id="SM00841">
    <property type="entry name" value="Elong-fact-P_C"/>
    <property type="match status" value="1"/>
</dbReference>
<organism evidence="12 13">
    <name type="scientific">Desulfomonile tiedjei</name>
    <dbReference type="NCBI Taxonomy" id="2358"/>
    <lineage>
        <taxon>Bacteria</taxon>
        <taxon>Pseudomonadati</taxon>
        <taxon>Thermodesulfobacteriota</taxon>
        <taxon>Desulfomonilia</taxon>
        <taxon>Desulfomonilales</taxon>
        <taxon>Desulfomonilaceae</taxon>
        <taxon>Desulfomonile</taxon>
    </lineage>
</organism>
<dbReference type="GO" id="GO:0043043">
    <property type="term" value="P:peptide biosynthetic process"/>
    <property type="evidence" value="ECO:0007669"/>
    <property type="project" value="InterPro"/>
</dbReference>
<evidence type="ECO:0000256" key="6">
    <source>
        <dbReference type="ARBA" id="ARBA00022917"/>
    </source>
</evidence>
<dbReference type="InterPro" id="IPR014722">
    <property type="entry name" value="Rib_uL2_dom2"/>
</dbReference>
<reference evidence="12" key="1">
    <citation type="submission" date="2020-07" db="EMBL/GenBank/DDBJ databases">
        <title>Huge and variable diversity of episymbiotic CPR bacteria and DPANN archaea in groundwater ecosystems.</title>
        <authorList>
            <person name="He C.Y."/>
            <person name="Keren R."/>
            <person name="Whittaker M."/>
            <person name="Farag I.F."/>
            <person name="Doudna J."/>
            <person name="Cate J.H.D."/>
            <person name="Banfield J.F."/>
        </authorList>
    </citation>
    <scope>NUCLEOTIDE SEQUENCE</scope>
    <source>
        <strain evidence="12">NC_groundwater_1664_Pr3_B-0.1um_52_9</strain>
    </source>
</reference>
<dbReference type="CDD" id="cd05794">
    <property type="entry name" value="S1_EF-P_repeat_2"/>
    <property type="match status" value="1"/>
</dbReference>
<dbReference type="SMART" id="SM01185">
    <property type="entry name" value="EFP"/>
    <property type="match status" value="1"/>
</dbReference>
<name>A0A9D6UXN2_9BACT</name>
<evidence type="ECO:0000256" key="7">
    <source>
        <dbReference type="HAMAP-Rule" id="MF_00141"/>
    </source>
</evidence>
<dbReference type="EMBL" id="JACRDE010000065">
    <property type="protein sequence ID" value="MBI5248315.1"/>
    <property type="molecule type" value="Genomic_DNA"/>
</dbReference>
<comment type="function">
    <text evidence="7">Involved in peptide bond synthesis. Stimulates efficient translation and peptide-bond synthesis on native or reconstituted 70S ribosomes in vitro. Probably functions indirectly by altering the affinity of the ribosome for aminoacyl-tRNA, thus increasing their reactivity as acceptors for peptidyl transferase.</text>
</comment>
<dbReference type="InterPro" id="IPR011768">
    <property type="entry name" value="Transl_elongation_fac_P"/>
</dbReference>
<dbReference type="NCBIfam" id="TIGR00038">
    <property type="entry name" value="efp"/>
    <property type="match status" value="1"/>
</dbReference>
<comment type="subcellular location">
    <subcellularLocation>
        <location evidence="1 7">Cytoplasm</location>
    </subcellularLocation>
</comment>
<evidence type="ECO:0000256" key="8">
    <source>
        <dbReference type="NCBIfam" id="TIGR00038"/>
    </source>
</evidence>
<dbReference type="Pfam" id="PF09285">
    <property type="entry name" value="Elong-fact-P_C"/>
    <property type="match status" value="1"/>
</dbReference>
<dbReference type="FunFam" id="2.40.50.140:FF:000004">
    <property type="entry name" value="Elongation factor P"/>
    <property type="match status" value="1"/>
</dbReference>
<evidence type="ECO:0000313" key="13">
    <source>
        <dbReference type="Proteomes" id="UP000807825"/>
    </source>
</evidence>
<dbReference type="CDD" id="cd04470">
    <property type="entry name" value="S1_EF-P_repeat_1"/>
    <property type="match status" value="1"/>
</dbReference>
<dbReference type="SUPFAM" id="SSF50249">
    <property type="entry name" value="Nucleic acid-binding proteins"/>
    <property type="match status" value="2"/>
</dbReference>
<dbReference type="HAMAP" id="MF_00141">
    <property type="entry name" value="EF_P"/>
    <property type="match status" value="1"/>
</dbReference>
<feature type="domain" description="Elongation factor P C-terminal" evidence="10">
    <location>
        <begin position="129"/>
        <end position="184"/>
    </location>
</feature>
<dbReference type="InterPro" id="IPR008991">
    <property type="entry name" value="Translation_prot_SH3-like_sf"/>
</dbReference>
<comment type="pathway">
    <text evidence="2 7">Protein biosynthesis; polypeptide chain elongation.</text>
</comment>
<dbReference type="GO" id="GO:0005829">
    <property type="term" value="C:cytosol"/>
    <property type="evidence" value="ECO:0007669"/>
    <property type="project" value="UniProtKB-ARBA"/>
</dbReference>
<keyword evidence="6 7" id="KW-0648">Protein biosynthesis</keyword>
<dbReference type="InterPro" id="IPR020599">
    <property type="entry name" value="Transl_elong_fac_P/YeiP"/>
</dbReference>
<evidence type="ECO:0000259" key="11">
    <source>
        <dbReference type="SMART" id="SM01185"/>
    </source>
</evidence>
<dbReference type="Pfam" id="PF08207">
    <property type="entry name" value="EFP_N"/>
    <property type="match status" value="1"/>
</dbReference>
<dbReference type="InterPro" id="IPR013852">
    <property type="entry name" value="Transl_elong_P/YeiP_CS"/>
</dbReference>
<dbReference type="Gene3D" id="2.40.50.140">
    <property type="entry name" value="Nucleic acid-binding proteins"/>
    <property type="match status" value="2"/>
</dbReference>